<dbReference type="InterPro" id="IPR051807">
    <property type="entry name" value="Sec-metab_biosynth-assoc"/>
</dbReference>
<dbReference type="KEGG" id="pdq:CL55_00007050"/>
<organism evidence="3 4">
    <name type="scientific">Polynucleobacter duraquae</name>
    <dbReference type="NCBI Taxonomy" id="1835254"/>
    <lineage>
        <taxon>Bacteria</taxon>
        <taxon>Pseudomonadati</taxon>
        <taxon>Pseudomonadota</taxon>
        <taxon>Betaproteobacteria</taxon>
        <taxon>Burkholderiales</taxon>
        <taxon>Burkholderiaceae</taxon>
        <taxon>Polynucleobacter</taxon>
    </lineage>
</organism>
<dbReference type="SUPFAM" id="SSF54909">
    <property type="entry name" value="Dimeric alpha+beta barrel"/>
    <property type="match status" value="1"/>
</dbReference>
<dbReference type="PANTHER" id="PTHR33606">
    <property type="entry name" value="PROTEIN YCII"/>
    <property type="match status" value="1"/>
</dbReference>
<gene>
    <name evidence="3" type="ORF">CL55_00007050</name>
</gene>
<evidence type="ECO:0000259" key="2">
    <source>
        <dbReference type="Pfam" id="PF03795"/>
    </source>
</evidence>
<dbReference type="Pfam" id="PF03795">
    <property type="entry name" value="YCII"/>
    <property type="match status" value="1"/>
</dbReference>
<evidence type="ECO:0000313" key="4">
    <source>
        <dbReference type="Proteomes" id="UP000061135"/>
    </source>
</evidence>
<dbReference type="InterPro" id="IPR005545">
    <property type="entry name" value="YCII"/>
</dbReference>
<dbReference type="PANTHER" id="PTHR33606:SF3">
    <property type="entry name" value="PROTEIN YCII"/>
    <property type="match status" value="1"/>
</dbReference>
<reference evidence="3 4" key="1">
    <citation type="submission" date="2014-03" db="EMBL/GenBank/DDBJ databases">
        <title>Genome of Polynucleobacter strain MWH-MoK4.</title>
        <authorList>
            <person name="Hahn M.W."/>
        </authorList>
    </citation>
    <scope>NUCLEOTIDE SEQUENCE [LARGE SCALE GENOMIC DNA]</scope>
    <source>
        <strain evidence="3 4">MWH-MoK4</strain>
    </source>
</reference>
<name>A0A0E3V100_9BURK</name>
<evidence type="ECO:0000313" key="3">
    <source>
        <dbReference type="EMBL" id="AKD25038.1"/>
    </source>
</evidence>
<sequence>MIFAILLMDRPGTAELRIQVRPEHRAYLGKLADKMAFAGPLTSEDGKTTVGSLLVMDFPSKVDVEVWLADEPFTKAGVYEKPVIHVFNNSWQQQVGFPPVK</sequence>
<comment type="similarity">
    <text evidence="1">Belongs to the YciI family.</text>
</comment>
<dbReference type="RefSeq" id="WP_046329901.1">
    <property type="nucleotide sequence ID" value="NZ_CP007501.1"/>
</dbReference>
<dbReference type="Proteomes" id="UP000061135">
    <property type="component" value="Chromosome"/>
</dbReference>
<dbReference type="OrthoDB" id="9797014at2"/>
<dbReference type="STRING" id="1835254.CL55_00007050"/>
<dbReference type="HOGENOM" id="CLU_110355_3_0_4"/>
<protein>
    <recommendedName>
        <fullName evidence="2">YCII-related domain-containing protein</fullName>
    </recommendedName>
</protein>
<feature type="domain" description="YCII-related" evidence="2">
    <location>
        <begin position="1"/>
        <end position="85"/>
    </location>
</feature>
<dbReference type="Gene3D" id="3.30.70.1060">
    <property type="entry name" value="Dimeric alpha+beta barrel"/>
    <property type="match status" value="1"/>
</dbReference>
<dbReference type="EMBL" id="CP007501">
    <property type="protein sequence ID" value="AKD25038.1"/>
    <property type="molecule type" value="Genomic_DNA"/>
</dbReference>
<dbReference type="PATRIC" id="fig|576611.7.peg.713"/>
<keyword evidence="4" id="KW-1185">Reference proteome</keyword>
<dbReference type="InterPro" id="IPR011008">
    <property type="entry name" value="Dimeric_a/b-barrel"/>
</dbReference>
<proteinExistence type="inferred from homology"/>
<dbReference type="AlphaFoldDB" id="A0A0E3V100"/>
<evidence type="ECO:0000256" key="1">
    <source>
        <dbReference type="ARBA" id="ARBA00007689"/>
    </source>
</evidence>
<accession>A0A0E3V100</accession>